<dbReference type="GO" id="GO:0140021">
    <property type="term" value="P:mitochondrial ADP transmembrane transport"/>
    <property type="evidence" value="ECO:0007669"/>
    <property type="project" value="InterPro"/>
</dbReference>
<dbReference type="InterPro" id="IPR018108">
    <property type="entry name" value="MCP_transmembrane"/>
</dbReference>
<dbReference type="InterPro" id="IPR023395">
    <property type="entry name" value="MCP_dom_sf"/>
</dbReference>
<organism evidence="13 14">
    <name type="scientific">Artemisia annua</name>
    <name type="common">Sweet wormwood</name>
    <dbReference type="NCBI Taxonomy" id="35608"/>
    <lineage>
        <taxon>Eukaryota</taxon>
        <taxon>Viridiplantae</taxon>
        <taxon>Streptophyta</taxon>
        <taxon>Embryophyta</taxon>
        <taxon>Tracheophyta</taxon>
        <taxon>Spermatophyta</taxon>
        <taxon>Magnoliopsida</taxon>
        <taxon>eudicotyledons</taxon>
        <taxon>Gunneridae</taxon>
        <taxon>Pentapetalae</taxon>
        <taxon>asterids</taxon>
        <taxon>campanulids</taxon>
        <taxon>Asterales</taxon>
        <taxon>Asteraceae</taxon>
        <taxon>Asteroideae</taxon>
        <taxon>Anthemideae</taxon>
        <taxon>Artemisiinae</taxon>
        <taxon>Artemisia</taxon>
    </lineage>
</organism>
<evidence type="ECO:0000256" key="10">
    <source>
        <dbReference type="RuleBase" id="RU000488"/>
    </source>
</evidence>
<name>A0A2U1P5Y1_ARTAN</name>
<evidence type="ECO:0000313" key="13">
    <source>
        <dbReference type="EMBL" id="PWA81181.1"/>
    </source>
</evidence>
<dbReference type="GO" id="GO:0005471">
    <property type="term" value="F:ATP:ADP antiporter activity"/>
    <property type="evidence" value="ECO:0007669"/>
    <property type="project" value="UniProtKB-UniRule"/>
</dbReference>
<comment type="caution">
    <text evidence="13">The sequence shown here is derived from an EMBL/GenBank/DDBJ whole genome shotgun (WGS) entry which is preliminary data.</text>
</comment>
<feature type="repeat" description="Solcar" evidence="9">
    <location>
        <begin position="70"/>
        <end position="161"/>
    </location>
</feature>
<dbReference type="Proteomes" id="UP000245207">
    <property type="component" value="Unassembled WGS sequence"/>
</dbReference>
<dbReference type="GO" id="GO:0005743">
    <property type="term" value="C:mitochondrial inner membrane"/>
    <property type="evidence" value="ECO:0007669"/>
    <property type="project" value="InterPro"/>
</dbReference>
<proteinExistence type="inferred from homology"/>
<reference evidence="13 14" key="1">
    <citation type="journal article" date="2018" name="Mol. Plant">
        <title>The genome of Artemisia annua provides insight into the evolution of Asteraceae family and artemisinin biosynthesis.</title>
        <authorList>
            <person name="Shen Q."/>
            <person name="Zhang L."/>
            <person name="Liao Z."/>
            <person name="Wang S."/>
            <person name="Yan T."/>
            <person name="Shi P."/>
            <person name="Liu M."/>
            <person name="Fu X."/>
            <person name="Pan Q."/>
            <person name="Wang Y."/>
            <person name="Lv Z."/>
            <person name="Lu X."/>
            <person name="Zhang F."/>
            <person name="Jiang W."/>
            <person name="Ma Y."/>
            <person name="Chen M."/>
            <person name="Hao X."/>
            <person name="Li L."/>
            <person name="Tang Y."/>
            <person name="Lv G."/>
            <person name="Zhou Y."/>
            <person name="Sun X."/>
            <person name="Brodelius P.E."/>
            <person name="Rose J.K.C."/>
            <person name="Tang K."/>
        </authorList>
    </citation>
    <scope>NUCLEOTIDE SEQUENCE [LARGE SCALE GENOMIC DNA]</scope>
    <source>
        <strain evidence="14">cv. Huhao1</strain>
        <tissue evidence="13">Leaf</tissue>
    </source>
</reference>
<dbReference type="GO" id="GO:1990544">
    <property type="term" value="P:mitochondrial ATP transmembrane transport"/>
    <property type="evidence" value="ECO:0007669"/>
    <property type="project" value="InterPro"/>
</dbReference>
<dbReference type="STRING" id="35608.A0A2U1P5Y1"/>
<dbReference type="EMBL" id="PKPP01001621">
    <property type="protein sequence ID" value="PWA81181.1"/>
    <property type="molecule type" value="Genomic_DNA"/>
</dbReference>
<evidence type="ECO:0000256" key="9">
    <source>
        <dbReference type="PROSITE-ProRule" id="PRU00282"/>
    </source>
</evidence>
<dbReference type="Gene3D" id="1.50.40.10">
    <property type="entry name" value="Mitochondrial carrier domain"/>
    <property type="match status" value="1"/>
</dbReference>
<evidence type="ECO:0000256" key="5">
    <source>
        <dbReference type="ARBA" id="ARBA00022737"/>
    </source>
</evidence>
<evidence type="ECO:0000256" key="8">
    <source>
        <dbReference type="ARBA" id="ARBA00024143"/>
    </source>
</evidence>
<sequence>MSAQARIFSTVLRIALALADNYHNVSTFIDVGDGPGQHPTQFICPGGLISHARQAAIEEQTTVLHGIIRKWFAENLGSGGATGASSLLFVYSLDYARTRMANDSKSAKKGGERQFNGLVDVYKKIVASDGIAELYRGFNISCVGIIIYRVFFRQYKPPEEATIREVVPAINSV</sequence>
<evidence type="ECO:0000256" key="12">
    <source>
        <dbReference type="SAM" id="SignalP"/>
    </source>
</evidence>
<evidence type="ECO:0000256" key="1">
    <source>
        <dbReference type="ARBA" id="ARBA00004141"/>
    </source>
</evidence>
<evidence type="ECO:0000256" key="2">
    <source>
        <dbReference type="ARBA" id="ARBA00006375"/>
    </source>
</evidence>
<comment type="subunit">
    <text evidence="11">Monomer.</text>
</comment>
<dbReference type="InterPro" id="IPR002113">
    <property type="entry name" value="ADT_euk_type"/>
</dbReference>
<keyword evidence="14" id="KW-1185">Reference proteome</keyword>
<dbReference type="OrthoDB" id="1931493at2759"/>
<dbReference type="PANTHER" id="PTHR45635">
    <property type="entry name" value="ADP,ATP CARRIER PROTEIN 1-RELATED-RELATED"/>
    <property type="match status" value="1"/>
</dbReference>
<keyword evidence="7 9" id="KW-0472">Membrane</keyword>
<evidence type="ECO:0000313" key="14">
    <source>
        <dbReference type="Proteomes" id="UP000245207"/>
    </source>
</evidence>
<evidence type="ECO:0000256" key="6">
    <source>
        <dbReference type="ARBA" id="ARBA00022989"/>
    </source>
</evidence>
<keyword evidence="3 10" id="KW-0813">Transport</keyword>
<comment type="catalytic activity">
    <reaction evidence="8">
        <text>ADP(in) + ATP(out) = ADP(out) + ATP(in)</text>
        <dbReference type="Rhea" id="RHEA:34999"/>
        <dbReference type="ChEBI" id="CHEBI:30616"/>
        <dbReference type="ChEBI" id="CHEBI:456216"/>
    </reaction>
    <physiologicalReaction direction="left-to-right" evidence="8">
        <dbReference type="Rhea" id="RHEA:35000"/>
    </physiologicalReaction>
</comment>
<gene>
    <name evidence="13" type="ORF">CTI12_AA190010</name>
</gene>
<dbReference type="InterPro" id="IPR002067">
    <property type="entry name" value="MCP"/>
</dbReference>
<evidence type="ECO:0000256" key="7">
    <source>
        <dbReference type="ARBA" id="ARBA00023136"/>
    </source>
</evidence>
<comment type="function">
    <text evidence="11">Catalyzes the exchange of ADP and ATP across the membrane.</text>
</comment>
<dbReference type="AlphaFoldDB" id="A0A2U1P5Y1"/>
<accession>A0A2U1P5Y1</accession>
<comment type="similarity">
    <text evidence="2 10">Belongs to the mitochondrial carrier (TC 2.A.29) family.</text>
</comment>
<comment type="subcellular location">
    <subcellularLocation>
        <location evidence="1 11">Membrane</location>
        <topology evidence="1 11">Multi-pass membrane protein</topology>
    </subcellularLocation>
</comment>
<feature type="chain" id="PRO_5015725870" description="ADP/ATP translocase" evidence="12">
    <location>
        <begin position="20"/>
        <end position="173"/>
    </location>
</feature>
<protein>
    <recommendedName>
        <fullName evidence="11">ADP/ATP translocase</fullName>
    </recommendedName>
    <alternativeName>
        <fullName evidence="11">ADP,ATP carrier protein</fullName>
    </alternativeName>
</protein>
<evidence type="ECO:0000256" key="3">
    <source>
        <dbReference type="ARBA" id="ARBA00022448"/>
    </source>
</evidence>
<dbReference type="PANTHER" id="PTHR45635:SF41">
    <property type="entry name" value="ADP,ATP CARRIER PROTEIN 1, MITOCHONDRIAL"/>
    <property type="match status" value="1"/>
</dbReference>
<evidence type="ECO:0000256" key="4">
    <source>
        <dbReference type="ARBA" id="ARBA00022692"/>
    </source>
</evidence>
<dbReference type="SUPFAM" id="SSF103506">
    <property type="entry name" value="Mitochondrial carrier"/>
    <property type="match status" value="1"/>
</dbReference>
<keyword evidence="5" id="KW-0677">Repeat</keyword>
<evidence type="ECO:0000256" key="11">
    <source>
        <dbReference type="RuleBase" id="RU368008"/>
    </source>
</evidence>
<dbReference type="Pfam" id="PF00153">
    <property type="entry name" value="Mito_carr"/>
    <property type="match status" value="1"/>
</dbReference>
<keyword evidence="12" id="KW-0732">Signal</keyword>
<dbReference type="PROSITE" id="PS50920">
    <property type="entry name" value="SOLCAR"/>
    <property type="match status" value="1"/>
</dbReference>
<keyword evidence="4 9" id="KW-0812">Transmembrane</keyword>
<dbReference type="PRINTS" id="PR00926">
    <property type="entry name" value="MITOCARRIER"/>
</dbReference>
<feature type="signal peptide" evidence="12">
    <location>
        <begin position="1"/>
        <end position="19"/>
    </location>
</feature>
<keyword evidence="6" id="KW-1133">Transmembrane helix</keyword>